<gene>
    <name evidence="6" type="ORF">ACJEBI_23160</name>
</gene>
<reference evidence="6 7" key="1">
    <citation type="submission" date="2024-11" db="EMBL/GenBank/DDBJ databases">
        <authorList>
            <person name="Lucas J.A."/>
        </authorList>
    </citation>
    <scope>NUCLEOTIDE SEQUENCE [LARGE SCALE GENOMIC DNA]</scope>
    <source>
        <strain evidence="6 7">Z 5.4</strain>
    </source>
</reference>
<dbReference type="EMBL" id="JBJHQH010000022">
    <property type="protein sequence ID" value="MFK9094358.1"/>
    <property type="molecule type" value="Genomic_DNA"/>
</dbReference>
<evidence type="ECO:0000313" key="7">
    <source>
        <dbReference type="Proteomes" id="UP001623041"/>
    </source>
</evidence>
<dbReference type="InterPro" id="IPR035906">
    <property type="entry name" value="MetI-like_sf"/>
</dbReference>
<evidence type="ECO:0000256" key="1">
    <source>
        <dbReference type="ARBA" id="ARBA00004141"/>
    </source>
</evidence>
<evidence type="ECO:0000256" key="4">
    <source>
        <dbReference type="ARBA" id="ARBA00023136"/>
    </source>
</evidence>
<keyword evidence="3 5" id="KW-1133">Transmembrane helix</keyword>
<evidence type="ECO:0000313" key="6">
    <source>
        <dbReference type="EMBL" id="MFK9094358.1"/>
    </source>
</evidence>
<protein>
    <submittedName>
        <fullName evidence="6">Uncharacterized protein</fullName>
    </submittedName>
</protein>
<keyword evidence="4 5" id="KW-0472">Membrane</keyword>
<comment type="caution">
    <text evidence="6">The sequence shown here is derived from an EMBL/GenBank/DDBJ whole genome shotgun (WGS) entry which is preliminary data.</text>
</comment>
<accession>A0ABW8RLZ2</accession>
<dbReference type="Gene3D" id="1.10.3720.10">
    <property type="entry name" value="MetI-like"/>
    <property type="match status" value="1"/>
</dbReference>
<name>A0ABW8RLZ2_9BACI</name>
<evidence type="ECO:0000256" key="3">
    <source>
        <dbReference type="ARBA" id="ARBA00022989"/>
    </source>
</evidence>
<keyword evidence="2 5" id="KW-0812">Transmembrane</keyword>
<feature type="transmembrane region" description="Helical" evidence="5">
    <location>
        <begin position="25"/>
        <end position="46"/>
    </location>
</feature>
<evidence type="ECO:0000256" key="5">
    <source>
        <dbReference type="SAM" id="Phobius"/>
    </source>
</evidence>
<dbReference type="Proteomes" id="UP001623041">
    <property type="component" value="Unassembled WGS sequence"/>
</dbReference>
<sequence>MPKAIDFSSYAVALEKLLPNLWNSFSMVIPATIISLLIGSMNGYALSK</sequence>
<keyword evidence="7" id="KW-1185">Reference proteome</keyword>
<evidence type="ECO:0000256" key="2">
    <source>
        <dbReference type="ARBA" id="ARBA00022692"/>
    </source>
</evidence>
<dbReference type="SUPFAM" id="SSF161098">
    <property type="entry name" value="MetI-like"/>
    <property type="match status" value="1"/>
</dbReference>
<proteinExistence type="predicted"/>
<comment type="subcellular location">
    <subcellularLocation>
        <location evidence="1">Membrane</location>
        <topology evidence="1">Multi-pass membrane protein</topology>
    </subcellularLocation>
</comment>
<dbReference type="RefSeq" id="WP_406582830.1">
    <property type="nucleotide sequence ID" value="NZ_JBJHQH010000022.1"/>
</dbReference>
<organism evidence="6 7">
    <name type="scientific">Bacillus salipaludis</name>
    <dbReference type="NCBI Taxonomy" id="2547811"/>
    <lineage>
        <taxon>Bacteria</taxon>
        <taxon>Bacillati</taxon>
        <taxon>Bacillota</taxon>
        <taxon>Bacilli</taxon>
        <taxon>Bacillales</taxon>
        <taxon>Bacillaceae</taxon>
        <taxon>Bacillus</taxon>
    </lineage>
</organism>